<feature type="domain" description="DUF1565" evidence="1">
    <location>
        <begin position="32"/>
        <end position="222"/>
    </location>
</feature>
<dbReference type="EMBL" id="JAHESF010000039">
    <property type="protein sequence ID" value="MBT1700343.1"/>
    <property type="molecule type" value="Genomic_DNA"/>
</dbReference>
<dbReference type="InterPro" id="IPR011050">
    <property type="entry name" value="Pectin_lyase_fold/virulence"/>
</dbReference>
<organism evidence="2 3">
    <name type="scientific">Chryseosolibacter histidini</name>
    <dbReference type="NCBI Taxonomy" id="2782349"/>
    <lineage>
        <taxon>Bacteria</taxon>
        <taxon>Pseudomonadati</taxon>
        <taxon>Bacteroidota</taxon>
        <taxon>Cytophagia</taxon>
        <taxon>Cytophagales</taxon>
        <taxon>Chryseotaleaceae</taxon>
        <taxon>Chryseosolibacter</taxon>
    </lineage>
</organism>
<dbReference type="RefSeq" id="WP_254168893.1">
    <property type="nucleotide sequence ID" value="NZ_JAHESF010000039.1"/>
</dbReference>
<accession>A0AAP2GQP4</accession>
<dbReference type="Gene3D" id="2.160.20.10">
    <property type="entry name" value="Single-stranded right-handed beta-helix, Pectin lyase-like"/>
    <property type="match status" value="1"/>
</dbReference>
<dbReference type="InterPro" id="IPR011459">
    <property type="entry name" value="DUF1565"/>
</dbReference>
<proteinExistence type="predicted"/>
<dbReference type="SMART" id="SM00710">
    <property type="entry name" value="PbH1"/>
    <property type="match status" value="5"/>
</dbReference>
<dbReference type="Proteomes" id="UP001319200">
    <property type="component" value="Unassembled WGS sequence"/>
</dbReference>
<evidence type="ECO:0000259" key="1">
    <source>
        <dbReference type="Pfam" id="PF07602"/>
    </source>
</evidence>
<dbReference type="AlphaFoldDB" id="A0AAP2GQP4"/>
<name>A0AAP2GQP4_9BACT</name>
<dbReference type="Pfam" id="PF07602">
    <property type="entry name" value="DUF1565"/>
    <property type="match status" value="1"/>
</dbReference>
<protein>
    <submittedName>
        <fullName evidence="2">Right-handed parallel beta-helix repeat-containing protein</fullName>
    </submittedName>
</protein>
<gene>
    <name evidence="2" type="ORF">KK083_25880</name>
</gene>
<evidence type="ECO:0000313" key="3">
    <source>
        <dbReference type="Proteomes" id="UP001319200"/>
    </source>
</evidence>
<evidence type="ECO:0000313" key="2">
    <source>
        <dbReference type="EMBL" id="MBT1700343.1"/>
    </source>
</evidence>
<sequence>MKILLVLALLAAIGLLPFIYGRQHNFIYVSTSGNDASGDGTREAPWRTIHYATTQAKEGQTLKLSDGIFAEEPFTVPPGVNIEGQGKTRTIIKPNPSFYYNPPKPGFTPEKYLIHFSSPEPTPGNQYIKKLMIDGENKRLHGGIYINRRNGLHVEDIRIQNTNFNGLWLWDTDDTRVTNVELKDCSWGSVDWCNGALDIGNVKNIIIENCIIDEGTGYGIKSLGPDNAQAVQLVIHHSHISVNPKGLWNNGMAPNISIELFNLKNSQIHDCYIDNHISVAGNDTLSAEKSIRIHHNTIDLDNRAGGQGYGIELNINNVEVDNNFFIKGFYGIVNWGAAKQQWDIHHNVFYGLQSIYPTEVLRSQTTGLHNVRLHNNTVELTGTTPVNLVGVYGGNSNGISIMNNLVIDAGGDKTSRFNEVLYTATGTTLNGVVISSNFFERLSPSEAKKYLKENYTGKHGIMRSGNKPLPYYMLKKGSSLIDAGQEAGYAYEGKMPDVGAYEYKN</sequence>
<dbReference type="SUPFAM" id="SSF51126">
    <property type="entry name" value="Pectin lyase-like"/>
    <property type="match status" value="1"/>
</dbReference>
<keyword evidence="3" id="KW-1185">Reference proteome</keyword>
<dbReference type="InterPro" id="IPR012334">
    <property type="entry name" value="Pectin_lyas_fold"/>
</dbReference>
<reference evidence="2 3" key="1">
    <citation type="submission" date="2021-05" db="EMBL/GenBank/DDBJ databases">
        <title>A Polyphasic approach of four new species of the genus Ohtaekwangia: Ohtaekwangia histidinii sp. nov., Ohtaekwangia cretensis sp. nov., Ohtaekwangia indiensis sp. nov., Ohtaekwangia reichenbachii sp. nov. from diverse environment.</title>
        <authorList>
            <person name="Octaviana S."/>
        </authorList>
    </citation>
    <scope>NUCLEOTIDE SEQUENCE [LARGE SCALE GENOMIC DNA]</scope>
    <source>
        <strain evidence="2 3">PWU4</strain>
    </source>
</reference>
<dbReference type="InterPro" id="IPR006626">
    <property type="entry name" value="PbH1"/>
</dbReference>
<comment type="caution">
    <text evidence="2">The sequence shown here is derived from an EMBL/GenBank/DDBJ whole genome shotgun (WGS) entry which is preliminary data.</text>
</comment>